<dbReference type="InterPro" id="IPR008927">
    <property type="entry name" value="6-PGluconate_DH-like_C_sf"/>
</dbReference>
<keyword evidence="7" id="KW-1185">Reference proteome</keyword>
<evidence type="ECO:0000256" key="3">
    <source>
        <dbReference type="SAM" id="SignalP"/>
    </source>
</evidence>
<dbReference type="PIRSF" id="PIRSF000103">
    <property type="entry name" value="HIBADH"/>
    <property type="match status" value="1"/>
</dbReference>
<dbReference type="InterPro" id="IPR051265">
    <property type="entry name" value="HIBADH-related_NP60_sf"/>
</dbReference>
<dbReference type="Pfam" id="PF03446">
    <property type="entry name" value="NAD_binding_2"/>
    <property type="match status" value="1"/>
</dbReference>
<dbReference type="AlphaFoldDB" id="A0A919R9R4"/>
<evidence type="ECO:0000313" key="6">
    <source>
        <dbReference type="EMBL" id="GII80785.1"/>
    </source>
</evidence>
<evidence type="ECO:0000256" key="1">
    <source>
        <dbReference type="ARBA" id="ARBA00009080"/>
    </source>
</evidence>
<dbReference type="InterPro" id="IPR015815">
    <property type="entry name" value="HIBADH-related"/>
</dbReference>
<accession>A0A919R9R4</accession>
<reference evidence="6" key="1">
    <citation type="submission" date="2021-01" db="EMBL/GenBank/DDBJ databases">
        <title>Whole genome shotgun sequence of Sphaerisporangium rufum NBRC 109079.</title>
        <authorList>
            <person name="Komaki H."/>
            <person name="Tamura T."/>
        </authorList>
    </citation>
    <scope>NUCLEOTIDE SEQUENCE</scope>
    <source>
        <strain evidence="6">NBRC 109079</strain>
    </source>
</reference>
<comment type="similarity">
    <text evidence="1">Belongs to the HIBADH-related family.</text>
</comment>
<evidence type="ECO:0000259" key="5">
    <source>
        <dbReference type="Pfam" id="PF21761"/>
    </source>
</evidence>
<dbReference type="Gene3D" id="3.40.50.720">
    <property type="entry name" value="NAD(P)-binding Rossmann-like Domain"/>
    <property type="match status" value="1"/>
</dbReference>
<dbReference type="SUPFAM" id="SSF48179">
    <property type="entry name" value="6-phosphogluconate dehydrogenase C-terminal domain-like"/>
    <property type="match status" value="1"/>
</dbReference>
<dbReference type="Pfam" id="PF21761">
    <property type="entry name" value="RedAm-like_C"/>
    <property type="match status" value="1"/>
</dbReference>
<sequence>MTNGKPAPVTVLGLGPMGRALAGAFLAAGHPTTVWNRTAARAAELAARGAATAPTAAAAAATSPLVIACVLDYAAIHEIVEPAAGALRGRTLVNLTADTPERARWTAGWAAEHGVGYLDGAIMTPVASIGGPGAVVLYSGPEKLYQAHRATLAAIGGTAAHLGADPGRAAAHDVALLDLFWTSMSGLVHAFALARAEGIAARELAPLAKGIGALLPPIIEEYAGHVDEGRHPGDDSTIGSAAAGIRHVIEAAAARGLDTGVLDAAAAVARRAIDAGHGTDGFSLLAETLTGPPAAPRPVPA</sequence>
<evidence type="ECO:0000313" key="7">
    <source>
        <dbReference type="Proteomes" id="UP000655287"/>
    </source>
</evidence>
<dbReference type="InterPro" id="IPR036291">
    <property type="entry name" value="NAD(P)-bd_dom_sf"/>
</dbReference>
<dbReference type="RefSeq" id="WP_203992043.1">
    <property type="nucleotide sequence ID" value="NZ_BOOU01000080.1"/>
</dbReference>
<name>A0A919R9R4_9ACTN</name>
<dbReference type="SUPFAM" id="SSF51735">
    <property type="entry name" value="NAD(P)-binding Rossmann-fold domains"/>
    <property type="match status" value="1"/>
</dbReference>
<organism evidence="6 7">
    <name type="scientific">Sphaerisporangium rufum</name>
    <dbReference type="NCBI Taxonomy" id="1381558"/>
    <lineage>
        <taxon>Bacteria</taxon>
        <taxon>Bacillati</taxon>
        <taxon>Actinomycetota</taxon>
        <taxon>Actinomycetes</taxon>
        <taxon>Streptosporangiales</taxon>
        <taxon>Streptosporangiaceae</taxon>
        <taxon>Sphaerisporangium</taxon>
    </lineage>
</organism>
<dbReference type="GO" id="GO:0016491">
    <property type="term" value="F:oxidoreductase activity"/>
    <property type="evidence" value="ECO:0007669"/>
    <property type="project" value="UniProtKB-KW"/>
</dbReference>
<evidence type="ECO:0000259" key="4">
    <source>
        <dbReference type="Pfam" id="PF03446"/>
    </source>
</evidence>
<gene>
    <name evidence="6" type="ORF">Sru01_57670</name>
</gene>
<proteinExistence type="inferred from homology"/>
<keyword evidence="2" id="KW-0560">Oxidoreductase</keyword>
<comment type="caution">
    <text evidence="6">The sequence shown here is derived from an EMBL/GenBank/DDBJ whole genome shotgun (WGS) entry which is preliminary data.</text>
</comment>
<dbReference type="EMBL" id="BOOU01000080">
    <property type="protein sequence ID" value="GII80785.1"/>
    <property type="molecule type" value="Genomic_DNA"/>
</dbReference>
<dbReference type="InterPro" id="IPR048666">
    <property type="entry name" value="RedAm-like_C"/>
</dbReference>
<keyword evidence="3" id="KW-0732">Signal</keyword>
<dbReference type="Proteomes" id="UP000655287">
    <property type="component" value="Unassembled WGS sequence"/>
</dbReference>
<dbReference type="GO" id="GO:0050661">
    <property type="term" value="F:NADP binding"/>
    <property type="evidence" value="ECO:0007669"/>
    <property type="project" value="InterPro"/>
</dbReference>
<dbReference type="PANTHER" id="PTHR43580:SF2">
    <property type="entry name" value="CYTOKINE-LIKE NUCLEAR FACTOR N-PAC"/>
    <property type="match status" value="1"/>
</dbReference>
<feature type="domain" description="6-phosphogluconate dehydrogenase NADP-binding" evidence="4">
    <location>
        <begin position="9"/>
        <end position="163"/>
    </location>
</feature>
<feature type="chain" id="PRO_5038962746" evidence="3">
    <location>
        <begin position="23"/>
        <end position="301"/>
    </location>
</feature>
<dbReference type="PANTHER" id="PTHR43580">
    <property type="entry name" value="OXIDOREDUCTASE GLYR1-RELATED"/>
    <property type="match status" value="1"/>
</dbReference>
<protein>
    <submittedName>
        <fullName evidence="6">6-phosphogluconate dehydrogenase</fullName>
    </submittedName>
</protein>
<dbReference type="InterPro" id="IPR006115">
    <property type="entry name" value="6PGDH_NADP-bd"/>
</dbReference>
<feature type="signal peptide" evidence="3">
    <location>
        <begin position="1"/>
        <end position="22"/>
    </location>
</feature>
<dbReference type="InterPro" id="IPR013328">
    <property type="entry name" value="6PGD_dom2"/>
</dbReference>
<feature type="domain" description="NADPH-dependent reductive aminase-like C-terminal" evidence="5">
    <location>
        <begin position="165"/>
        <end position="289"/>
    </location>
</feature>
<evidence type="ECO:0000256" key="2">
    <source>
        <dbReference type="ARBA" id="ARBA00023002"/>
    </source>
</evidence>
<dbReference type="Gene3D" id="1.10.1040.10">
    <property type="entry name" value="N-(1-d-carboxylethyl)-l-norvaline Dehydrogenase, domain 2"/>
    <property type="match status" value="1"/>
</dbReference>